<dbReference type="Gene3D" id="1.10.10.10">
    <property type="entry name" value="Winged helix-like DNA-binding domain superfamily/Winged helix DNA-binding domain"/>
    <property type="match status" value="1"/>
</dbReference>
<dbReference type="InterPro" id="IPR036388">
    <property type="entry name" value="WH-like_DNA-bd_sf"/>
</dbReference>
<evidence type="ECO:0000259" key="13">
    <source>
        <dbReference type="Pfam" id="PF23559"/>
    </source>
</evidence>
<evidence type="ECO:0000256" key="1">
    <source>
        <dbReference type="ARBA" id="ARBA00002074"/>
    </source>
</evidence>
<evidence type="ECO:0000259" key="14">
    <source>
        <dbReference type="Pfam" id="PF23598"/>
    </source>
</evidence>
<evidence type="ECO:0000256" key="8">
    <source>
        <dbReference type="ARBA" id="ARBA00022741"/>
    </source>
</evidence>
<evidence type="ECO:0000256" key="2">
    <source>
        <dbReference type="ARBA" id="ARBA00004496"/>
    </source>
</evidence>
<dbReference type="EMBL" id="JABTTQ020000006">
    <property type="protein sequence ID" value="KAK6153292.1"/>
    <property type="molecule type" value="Genomic_DNA"/>
</dbReference>
<evidence type="ECO:0000256" key="7">
    <source>
        <dbReference type="ARBA" id="ARBA00022737"/>
    </source>
</evidence>
<evidence type="ECO:0000256" key="11">
    <source>
        <dbReference type="SAM" id="Coils"/>
    </source>
</evidence>
<dbReference type="InterPro" id="IPR032675">
    <property type="entry name" value="LRR_dom_sf"/>
</dbReference>
<gene>
    <name evidence="15" type="ORF">DH2020_012931</name>
</gene>
<dbReference type="Gene3D" id="3.80.10.10">
    <property type="entry name" value="Ribonuclease Inhibitor"/>
    <property type="match status" value="1"/>
</dbReference>
<dbReference type="InterPro" id="IPR058922">
    <property type="entry name" value="WHD_DRP"/>
</dbReference>
<comment type="similarity">
    <text evidence="3">Belongs to the disease resistance NB-LRR family.</text>
</comment>
<dbReference type="Gene3D" id="3.40.50.300">
    <property type="entry name" value="P-loop containing nucleotide triphosphate hydrolases"/>
    <property type="match status" value="1"/>
</dbReference>
<keyword evidence="7" id="KW-0677">Repeat</keyword>
<reference evidence="15 16" key="1">
    <citation type="journal article" date="2021" name="Comput. Struct. Biotechnol. J.">
        <title>De novo genome assembly of the potent medicinal plant Rehmannia glutinosa using nanopore technology.</title>
        <authorList>
            <person name="Ma L."/>
            <person name="Dong C."/>
            <person name="Song C."/>
            <person name="Wang X."/>
            <person name="Zheng X."/>
            <person name="Niu Y."/>
            <person name="Chen S."/>
            <person name="Feng W."/>
        </authorList>
    </citation>
    <scope>NUCLEOTIDE SEQUENCE [LARGE SCALE GENOMIC DNA]</scope>
    <source>
        <strain evidence="15">DH-2019</strain>
    </source>
</reference>
<dbReference type="SUPFAM" id="SSF52540">
    <property type="entry name" value="P-loop containing nucleoside triphosphate hydrolases"/>
    <property type="match status" value="1"/>
</dbReference>
<keyword evidence="11" id="KW-0175">Coiled coil</keyword>
<sequence>MAYAAVVSLKQTIQRLLNSSHVSIVPCSREILESVYDEAQSLPYVLRRSPDRSSWQRLDALDGQIRETTCDLEDALESHVSNLFTLSQSESHHPSSISLDLQELKQDIDSFSQTVKRLKEDYMKELSNPLSEEEDNNDVVSSRIDFCENESKMIGLSDEISKFKHLLVDSSNGVQVKCVPLFGMAGIGKTTLAKEIFKDSLIQSHFDRRAFITIGPRYQLKEILQAILAQLNPGVDIIMPMEEDERLSGLKRMMYESLKGKRYLIVFDDLWHGDTWGGLRRLFPNHKNGSRFLVTTRLKRVAESVTSFSSTNKMRFLNNEESWCLLREKVFDEMLCHPQLENAGKKIAQNCEGLPLTIITVGDLLSKAEKTPEYWNKVVEKENSIFIAAYDRISKVIFPSYKYLPQYLKACFLYMGVFPENYEIPLSKLSMLWSAEGFFEPYQPDYIKFSTLVCVKELVSTSLVITPKQSSTSGVKTCRLHSVFWHLCNKEAQNNKFFHVLNSCADRSEQNIENQHRLCIRKNILFGIKDMNNSSASISTVRSLILCNDPPDHYPVTINFDRLRLLRVFDALTISLYEFPIEVLKLVHLRYLALTYYNGNIPPSISNLWNLAFMIVRLNTKSSEAPSYMPMEIWDMKELKYLQIMGADLPSPCDDALLPNLLTLLDVSVHSCTKGVLERLPNLMKLGVQLELTPDVVEPLSFFEDISHLNKLESLNCVVVNPKLRSEVVATPPRLSIFSSGLHKLSLSGFGFPWKDTRVIASLPCLRVLKLRSYAFRGPKWETNDEGFRWVEFLLIEDSDLVHWTVGGRIFPCLMHLSLKQCCKLQEIPGAFGKSLRTIEVVDCNSSVVTFAKQMEKESHVINVNVHSL</sequence>
<feature type="coiled-coil region" evidence="11">
    <location>
        <begin position="101"/>
        <end position="150"/>
    </location>
</feature>
<dbReference type="Pfam" id="PF00931">
    <property type="entry name" value="NB-ARC"/>
    <property type="match status" value="1"/>
</dbReference>
<dbReference type="Gene3D" id="1.20.5.4130">
    <property type="match status" value="1"/>
</dbReference>
<dbReference type="Proteomes" id="UP001318860">
    <property type="component" value="Unassembled WGS sequence"/>
</dbReference>
<dbReference type="InterPro" id="IPR055414">
    <property type="entry name" value="LRR_R13L4/SHOC2-like"/>
</dbReference>
<accession>A0ABR0X0V8</accession>
<dbReference type="PRINTS" id="PR00364">
    <property type="entry name" value="DISEASERSIST"/>
</dbReference>
<proteinExistence type="inferred from homology"/>
<keyword evidence="9" id="KW-0611">Plant defense</keyword>
<keyword evidence="6" id="KW-0381">Hypersensitive response</keyword>
<organism evidence="15 16">
    <name type="scientific">Rehmannia glutinosa</name>
    <name type="common">Chinese foxglove</name>
    <dbReference type="NCBI Taxonomy" id="99300"/>
    <lineage>
        <taxon>Eukaryota</taxon>
        <taxon>Viridiplantae</taxon>
        <taxon>Streptophyta</taxon>
        <taxon>Embryophyta</taxon>
        <taxon>Tracheophyta</taxon>
        <taxon>Spermatophyta</taxon>
        <taxon>Magnoliopsida</taxon>
        <taxon>eudicotyledons</taxon>
        <taxon>Gunneridae</taxon>
        <taxon>Pentapetalae</taxon>
        <taxon>asterids</taxon>
        <taxon>lamiids</taxon>
        <taxon>Lamiales</taxon>
        <taxon>Orobanchaceae</taxon>
        <taxon>Rehmannieae</taxon>
        <taxon>Rehmannia</taxon>
    </lineage>
</organism>
<keyword evidence="4" id="KW-0963">Cytoplasm</keyword>
<comment type="caution">
    <text evidence="15">The sequence shown here is derived from an EMBL/GenBank/DDBJ whole genome shotgun (WGS) entry which is preliminary data.</text>
</comment>
<dbReference type="InterPro" id="IPR044974">
    <property type="entry name" value="Disease_R_plants"/>
</dbReference>
<dbReference type="Pfam" id="PF23598">
    <property type="entry name" value="LRR_14"/>
    <property type="match status" value="1"/>
</dbReference>
<feature type="domain" description="NB-ARC" evidence="12">
    <location>
        <begin position="160"/>
        <end position="334"/>
    </location>
</feature>
<keyword evidence="8" id="KW-0547">Nucleotide-binding</keyword>
<dbReference type="Pfam" id="PF23559">
    <property type="entry name" value="WHD_DRP"/>
    <property type="match status" value="1"/>
</dbReference>
<feature type="domain" description="Disease resistance protein winged helix" evidence="13">
    <location>
        <begin position="417"/>
        <end position="487"/>
    </location>
</feature>
<dbReference type="InterPro" id="IPR027417">
    <property type="entry name" value="P-loop_NTPase"/>
</dbReference>
<dbReference type="SUPFAM" id="SSF52058">
    <property type="entry name" value="L domain-like"/>
    <property type="match status" value="1"/>
</dbReference>
<name>A0ABR0X0V8_REHGL</name>
<evidence type="ECO:0000313" key="15">
    <source>
        <dbReference type="EMBL" id="KAK6153292.1"/>
    </source>
</evidence>
<feature type="domain" description="Disease resistance R13L4/SHOC-2-like LRR" evidence="14">
    <location>
        <begin position="541"/>
        <end position="820"/>
    </location>
</feature>
<evidence type="ECO:0008006" key="17">
    <source>
        <dbReference type="Google" id="ProtNLM"/>
    </source>
</evidence>
<protein>
    <recommendedName>
        <fullName evidence="17">NB-ARC domain-containing protein</fullName>
    </recommendedName>
</protein>
<comment type="subcellular location">
    <subcellularLocation>
        <location evidence="2">Cytoplasm</location>
    </subcellularLocation>
</comment>
<evidence type="ECO:0000256" key="4">
    <source>
        <dbReference type="ARBA" id="ARBA00022490"/>
    </source>
</evidence>
<evidence type="ECO:0000259" key="12">
    <source>
        <dbReference type="Pfam" id="PF00931"/>
    </source>
</evidence>
<evidence type="ECO:0000256" key="5">
    <source>
        <dbReference type="ARBA" id="ARBA00022614"/>
    </source>
</evidence>
<evidence type="ECO:0000256" key="6">
    <source>
        <dbReference type="ARBA" id="ARBA00022667"/>
    </source>
</evidence>
<evidence type="ECO:0000256" key="3">
    <source>
        <dbReference type="ARBA" id="ARBA00008894"/>
    </source>
</evidence>
<dbReference type="PANTHER" id="PTHR23155:SF1152">
    <property type="entry name" value="AAA+ ATPASE DOMAIN-CONTAINING PROTEIN"/>
    <property type="match status" value="1"/>
</dbReference>
<keyword evidence="5" id="KW-0433">Leucine-rich repeat</keyword>
<keyword evidence="10" id="KW-0067">ATP-binding</keyword>
<evidence type="ECO:0000313" key="16">
    <source>
        <dbReference type="Proteomes" id="UP001318860"/>
    </source>
</evidence>
<evidence type="ECO:0000256" key="10">
    <source>
        <dbReference type="ARBA" id="ARBA00022840"/>
    </source>
</evidence>
<dbReference type="InterPro" id="IPR042197">
    <property type="entry name" value="Apaf_helical"/>
</dbReference>
<comment type="function">
    <text evidence="1">Confers resistance to late blight (Phytophthora infestans) races carrying the avirulence gene Avr1. Resistance proteins guard the plant against pathogens that contain an appropriate avirulence protein via an indirect interaction with this avirulence protein. That triggers a defense system including the hypersensitive response, which restricts the pathogen growth.</text>
</comment>
<dbReference type="Gene3D" id="1.10.8.430">
    <property type="entry name" value="Helical domain of apoptotic protease-activating factors"/>
    <property type="match status" value="1"/>
</dbReference>
<evidence type="ECO:0000256" key="9">
    <source>
        <dbReference type="ARBA" id="ARBA00022821"/>
    </source>
</evidence>
<dbReference type="PANTHER" id="PTHR23155">
    <property type="entry name" value="DISEASE RESISTANCE PROTEIN RP"/>
    <property type="match status" value="1"/>
</dbReference>
<dbReference type="InterPro" id="IPR002182">
    <property type="entry name" value="NB-ARC"/>
</dbReference>
<keyword evidence="16" id="KW-1185">Reference proteome</keyword>